<dbReference type="EMBL" id="NNAY01000055">
    <property type="protein sequence ID" value="OXU31485.1"/>
    <property type="molecule type" value="Genomic_DNA"/>
</dbReference>
<gene>
    <name evidence="1" type="ORF">TSAR_017009</name>
</gene>
<accession>A0A232FLE5</accession>
<keyword evidence="2" id="KW-1185">Reference proteome</keyword>
<dbReference type="AlphaFoldDB" id="A0A232FLE5"/>
<evidence type="ECO:0000313" key="2">
    <source>
        <dbReference type="Proteomes" id="UP000215335"/>
    </source>
</evidence>
<comment type="caution">
    <text evidence="1">The sequence shown here is derived from an EMBL/GenBank/DDBJ whole genome shotgun (WGS) entry which is preliminary data.</text>
</comment>
<organism evidence="1 2">
    <name type="scientific">Trichomalopsis sarcophagae</name>
    <dbReference type="NCBI Taxonomy" id="543379"/>
    <lineage>
        <taxon>Eukaryota</taxon>
        <taxon>Metazoa</taxon>
        <taxon>Ecdysozoa</taxon>
        <taxon>Arthropoda</taxon>
        <taxon>Hexapoda</taxon>
        <taxon>Insecta</taxon>
        <taxon>Pterygota</taxon>
        <taxon>Neoptera</taxon>
        <taxon>Endopterygota</taxon>
        <taxon>Hymenoptera</taxon>
        <taxon>Apocrita</taxon>
        <taxon>Proctotrupomorpha</taxon>
        <taxon>Chalcidoidea</taxon>
        <taxon>Pteromalidae</taxon>
        <taxon>Pteromalinae</taxon>
        <taxon>Trichomalopsis</taxon>
    </lineage>
</organism>
<reference evidence="1 2" key="1">
    <citation type="journal article" date="2017" name="Curr. Biol.">
        <title>The Evolution of Venom by Co-option of Single-Copy Genes.</title>
        <authorList>
            <person name="Martinson E.O."/>
            <person name="Mrinalini"/>
            <person name="Kelkar Y.D."/>
            <person name="Chang C.H."/>
            <person name="Werren J.H."/>
        </authorList>
    </citation>
    <scope>NUCLEOTIDE SEQUENCE [LARGE SCALE GENOMIC DNA]</scope>
    <source>
        <strain evidence="1 2">Alberta</strain>
        <tissue evidence="1">Whole body</tissue>
    </source>
</reference>
<sequence>MCFASQIHSRGSAKVYISIITAASFTVTITRVMPPFTISCYNTITFNETTQLISNNATLYSIKLSLAFEELAHINSNSNQINRAALITSKLCHFLLVIARELLKLDPRSLAVIPRLFRQTCTFIGTSREFPAYAFVFSIIRPIYLPVVSCRRRRRKLWRPGTAPNLIFPVYLARRPFC</sequence>
<evidence type="ECO:0000313" key="1">
    <source>
        <dbReference type="EMBL" id="OXU31485.1"/>
    </source>
</evidence>
<name>A0A232FLE5_9HYME</name>
<proteinExistence type="predicted"/>
<dbReference type="Proteomes" id="UP000215335">
    <property type="component" value="Unassembled WGS sequence"/>
</dbReference>
<protein>
    <submittedName>
        <fullName evidence="1">Uncharacterized protein</fullName>
    </submittedName>
</protein>